<dbReference type="PROSITE" id="PS50928">
    <property type="entry name" value="ABC_TM1"/>
    <property type="match status" value="1"/>
</dbReference>
<evidence type="ECO:0000256" key="2">
    <source>
        <dbReference type="ARBA" id="ARBA00022448"/>
    </source>
</evidence>
<comment type="similarity">
    <text evidence="7">Belongs to the binding-protein-dependent transport system permease family.</text>
</comment>
<evidence type="ECO:0000256" key="5">
    <source>
        <dbReference type="ARBA" id="ARBA00022989"/>
    </source>
</evidence>
<evidence type="ECO:0000256" key="7">
    <source>
        <dbReference type="RuleBase" id="RU363032"/>
    </source>
</evidence>
<dbReference type="RefSeq" id="WP_120730108.1">
    <property type="nucleotide sequence ID" value="NZ_RBAK01000008.1"/>
</dbReference>
<evidence type="ECO:0000256" key="8">
    <source>
        <dbReference type="SAM" id="MobiDB-lite"/>
    </source>
</evidence>
<evidence type="ECO:0000313" key="11">
    <source>
        <dbReference type="Proteomes" id="UP000281726"/>
    </source>
</evidence>
<feature type="transmembrane region" description="Helical" evidence="7">
    <location>
        <begin position="33"/>
        <end position="55"/>
    </location>
</feature>
<keyword evidence="5 7" id="KW-1133">Transmembrane helix</keyword>
<evidence type="ECO:0000256" key="6">
    <source>
        <dbReference type="ARBA" id="ARBA00023136"/>
    </source>
</evidence>
<evidence type="ECO:0000256" key="1">
    <source>
        <dbReference type="ARBA" id="ARBA00004651"/>
    </source>
</evidence>
<feature type="transmembrane region" description="Helical" evidence="7">
    <location>
        <begin position="119"/>
        <end position="140"/>
    </location>
</feature>
<dbReference type="Pfam" id="PF00528">
    <property type="entry name" value="BPD_transp_1"/>
    <property type="match status" value="1"/>
</dbReference>
<feature type="transmembrane region" description="Helical" evidence="7">
    <location>
        <begin position="152"/>
        <end position="172"/>
    </location>
</feature>
<dbReference type="InterPro" id="IPR051393">
    <property type="entry name" value="ABC_transporter_permease"/>
</dbReference>
<dbReference type="OrthoDB" id="9804439at2"/>
<dbReference type="GO" id="GO:0005886">
    <property type="term" value="C:plasma membrane"/>
    <property type="evidence" value="ECO:0007669"/>
    <property type="project" value="UniProtKB-SubCell"/>
</dbReference>
<dbReference type="PANTHER" id="PTHR30193">
    <property type="entry name" value="ABC TRANSPORTER PERMEASE PROTEIN"/>
    <property type="match status" value="1"/>
</dbReference>
<dbReference type="EMBL" id="RBAK01000008">
    <property type="protein sequence ID" value="RKN43513.1"/>
    <property type="molecule type" value="Genomic_DNA"/>
</dbReference>
<accession>A0A3A9Z5H0</accession>
<dbReference type="Gene3D" id="1.10.3720.10">
    <property type="entry name" value="MetI-like"/>
    <property type="match status" value="1"/>
</dbReference>
<dbReference type="SUPFAM" id="SSF161098">
    <property type="entry name" value="MetI-like"/>
    <property type="match status" value="1"/>
</dbReference>
<keyword evidence="3" id="KW-1003">Cell membrane</keyword>
<evidence type="ECO:0000313" key="10">
    <source>
        <dbReference type="EMBL" id="RKN43513.1"/>
    </source>
</evidence>
<dbReference type="InterPro" id="IPR000515">
    <property type="entry name" value="MetI-like"/>
</dbReference>
<dbReference type="AlphaFoldDB" id="A0A3A9Z5H0"/>
<comment type="caution">
    <text evidence="10">The sequence shown here is derived from an EMBL/GenBank/DDBJ whole genome shotgun (WGS) entry which is preliminary data.</text>
</comment>
<feature type="transmembrane region" description="Helical" evidence="7">
    <location>
        <begin position="307"/>
        <end position="328"/>
    </location>
</feature>
<feature type="region of interest" description="Disordered" evidence="8">
    <location>
        <begin position="1"/>
        <end position="20"/>
    </location>
</feature>
<organism evidence="10 11">
    <name type="scientific">Micromonospora endolithica</name>
    <dbReference type="NCBI Taxonomy" id="230091"/>
    <lineage>
        <taxon>Bacteria</taxon>
        <taxon>Bacillati</taxon>
        <taxon>Actinomycetota</taxon>
        <taxon>Actinomycetes</taxon>
        <taxon>Micromonosporales</taxon>
        <taxon>Micromonosporaceae</taxon>
        <taxon>Micromonospora</taxon>
    </lineage>
</organism>
<dbReference type="CDD" id="cd06261">
    <property type="entry name" value="TM_PBP2"/>
    <property type="match status" value="1"/>
</dbReference>
<keyword evidence="6 7" id="KW-0472">Membrane</keyword>
<dbReference type="GO" id="GO:0055085">
    <property type="term" value="P:transmembrane transport"/>
    <property type="evidence" value="ECO:0007669"/>
    <property type="project" value="InterPro"/>
</dbReference>
<keyword evidence="4 7" id="KW-0812">Transmembrane</keyword>
<keyword evidence="2 7" id="KW-0813">Transport</keyword>
<proteinExistence type="inferred from homology"/>
<name>A0A3A9Z5H0_9ACTN</name>
<feature type="domain" description="ABC transmembrane type-1" evidence="9">
    <location>
        <begin position="115"/>
        <end position="328"/>
    </location>
</feature>
<sequence length="339" mass="38080">MTTVTAEPAPPSVPSGRRPARTSRLRRSWDKHWYAWAMVLPVVIVLAVLIFYPLFRGIWISLTNLTEANQAAETCFKSITGAEVCETNDNAWRFVGLDNYINVLSGNVGQFWQWTGITLIWTVACVVFHYGLGLGLAVMLNRPMWGRGLYRVLLVLPWAVPAFVSAFAWKFIFNERFGLANSLLTSFGIDPVDWFANQWTSLFTAIITNIWLGVPFMMVALLGGMQTIPGELYEAAEIDGASAWQRFRNITLPGLRPVSMTVILLGTIWTFNMFPIIFLVTEGQPAGETEILVTGAFKAAFEGIRNYSLASTYGVLILSILLVFSVFYRRLLRKQGEVW</sequence>
<reference evidence="10 11" key="1">
    <citation type="journal article" date="2004" name="Syst. Appl. Microbiol.">
        <title>Cryptoendolithic actinomycetes from antarctic sandstone rock samples: Micromonospora endolithica sp. nov. and two isolates related to Micromonospora coerulea Jensen 1932.</title>
        <authorList>
            <person name="Hirsch P."/>
            <person name="Mevs U."/>
            <person name="Kroppenstedt R.M."/>
            <person name="Schumann P."/>
            <person name="Stackebrandt E."/>
        </authorList>
    </citation>
    <scope>NUCLEOTIDE SEQUENCE [LARGE SCALE GENOMIC DNA]</scope>
    <source>
        <strain evidence="10 11">JCM 12677</strain>
    </source>
</reference>
<evidence type="ECO:0000256" key="3">
    <source>
        <dbReference type="ARBA" id="ARBA00022475"/>
    </source>
</evidence>
<gene>
    <name evidence="10" type="ORF">D7223_20970</name>
</gene>
<feature type="transmembrane region" description="Helical" evidence="7">
    <location>
        <begin position="202"/>
        <end position="222"/>
    </location>
</feature>
<protein>
    <submittedName>
        <fullName evidence="10">Sugar ABC transporter permease</fullName>
    </submittedName>
</protein>
<evidence type="ECO:0000256" key="4">
    <source>
        <dbReference type="ARBA" id="ARBA00022692"/>
    </source>
</evidence>
<dbReference type="Proteomes" id="UP000281726">
    <property type="component" value="Unassembled WGS sequence"/>
</dbReference>
<keyword evidence="11" id="KW-1185">Reference proteome</keyword>
<dbReference type="PANTHER" id="PTHR30193:SF41">
    <property type="entry name" value="DIACETYLCHITOBIOSE UPTAKE SYSTEM PERMEASE PROTEIN NGCF"/>
    <property type="match status" value="1"/>
</dbReference>
<dbReference type="SUPFAM" id="SSF160964">
    <property type="entry name" value="MalF N-terminal region-like"/>
    <property type="match status" value="1"/>
</dbReference>
<feature type="transmembrane region" description="Helical" evidence="7">
    <location>
        <begin position="258"/>
        <end position="280"/>
    </location>
</feature>
<comment type="subcellular location">
    <subcellularLocation>
        <location evidence="1 7">Cell membrane</location>
        <topology evidence="1 7">Multi-pass membrane protein</topology>
    </subcellularLocation>
</comment>
<dbReference type="InterPro" id="IPR035906">
    <property type="entry name" value="MetI-like_sf"/>
</dbReference>
<evidence type="ECO:0000259" key="9">
    <source>
        <dbReference type="PROSITE" id="PS50928"/>
    </source>
</evidence>